<dbReference type="Pfam" id="PF12897">
    <property type="entry name" value="Asp_aminotransf"/>
    <property type="match status" value="1"/>
</dbReference>
<dbReference type="AlphaFoldDB" id="A0A917Q8H2"/>
<comment type="caution">
    <text evidence="1">The sequence shown here is derived from an EMBL/GenBank/DDBJ whole genome shotgun (WGS) entry which is preliminary data.</text>
</comment>
<evidence type="ECO:0000313" key="2">
    <source>
        <dbReference type="Proteomes" id="UP000600449"/>
    </source>
</evidence>
<dbReference type="Gene3D" id="3.90.1150.10">
    <property type="entry name" value="Aspartate Aminotransferase, domain 1"/>
    <property type="match status" value="1"/>
</dbReference>
<evidence type="ECO:0000313" key="1">
    <source>
        <dbReference type="EMBL" id="GGK35084.1"/>
    </source>
</evidence>
<keyword evidence="1" id="KW-0032">Aminotransferase</keyword>
<dbReference type="InterPro" id="IPR015424">
    <property type="entry name" value="PyrdxlP-dep_Trfase"/>
</dbReference>
<name>A0A917Q8H2_9HYPH</name>
<organism evidence="1 2">
    <name type="scientific">Salinarimonas ramus</name>
    <dbReference type="NCBI Taxonomy" id="690164"/>
    <lineage>
        <taxon>Bacteria</taxon>
        <taxon>Pseudomonadati</taxon>
        <taxon>Pseudomonadota</taxon>
        <taxon>Alphaproteobacteria</taxon>
        <taxon>Hyphomicrobiales</taxon>
        <taxon>Salinarimonadaceae</taxon>
        <taxon>Salinarimonas</taxon>
    </lineage>
</organism>
<dbReference type="PANTHER" id="PTHR43799:SF1">
    <property type="entry name" value="ASPARTATE AMINOTRANSFERASE"/>
    <property type="match status" value="1"/>
</dbReference>
<keyword evidence="2" id="KW-1185">Reference proteome</keyword>
<dbReference type="InterPro" id="IPR015421">
    <property type="entry name" value="PyrdxlP-dep_Trfase_major"/>
</dbReference>
<dbReference type="PANTHER" id="PTHR43799">
    <property type="entry name" value="AMINOTRANSFERASE, PUTATIVE-RELATED"/>
    <property type="match status" value="1"/>
</dbReference>
<dbReference type="InterPro" id="IPR015422">
    <property type="entry name" value="PyrdxlP-dep_Trfase_small"/>
</dbReference>
<sequence length="434" mass="45557">MPALADLSNADLAGLAADLARDVEAFRARGLKLDMTRGKPAPEQLDLANAMLTLPGNGDFHTQAGEDARNYGGLQGIAEARSLFAGMVGAPADQVVVGENASLALMHDCLVWALIKGVPGSVRPWGQEPGGIAFLCPVPGYDRHFAITEGYGVRMIPVPLTGEGPDLDAVREAVKDPAVKGMWCVPKYANPTGETYAPHVVEALAAMETAAPDFRLFWDNAYAVHDLEEEGDALANVLDACAAAGNPDRAFVFASTSKVTFAGAGLSFFGSSPANVKWYLANAGLRTIGPDKLNQLRHVRFFRDETGLAVHMGKHRALLAPKFAAVEEALTARLSGTGAARWARPRGGYFVSVDVRAGTARKVVALARELGIAMTPAGATWPGGADPKDENLRIAPSFPSLADVRAAAEGIALAILACAVEAEQQARGEGPARA</sequence>
<protein>
    <submittedName>
        <fullName evidence="1">Aminotransferase</fullName>
    </submittedName>
</protein>
<dbReference type="Gene3D" id="3.40.640.10">
    <property type="entry name" value="Type I PLP-dependent aspartate aminotransferase-like (Major domain)"/>
    <property type="match status" value="1"/>
</dbReference>
<dbReference type="GO" id="GO:0004069">
    <property type="term" value="F:L-aspartate:2-oxoglutarate aminotransferase activity"/>
    <property type="evidence" value="ECO:0007669"/>
    <property type="project" value="InterPro"/>
</dbReference>
<dbReference type="CDD" id="cd00609">
    <property type="entry name" value="AAT_like"/>
    <property type="match status" value="1"/>
</dbReference>
<dbReference type="RefSeq" id="WP_188912829.1">
    <property type="nucleotide sequence ID" value="NZ_BMMF01000006.1"/>
</dbReference>
<dbReference type="SUPFAM" id="SSF53383">
    <property type="entry name" value="PLP-dependent transferases"/>
    <property type="match status" value="1"/>
</dbReference>
<accession>A0A917Q8H2</accession>
<reference evidence="1 2" key="1">
    <citation type="journal article" date="2014" name="Int. J. Syst. Evol. Microbiol.">
        <title>Complete genome sequence of Corynebacterium casei LMG S-19264T (=DSM 44701T), isolated from a smear-ripened cheese.</title>
        <authorList>
            <consortium name="US DOE Joint Genome Institute (JGI-PGF)"/>
            <person name="Walter F."/>
            <person name="Albersmeier A."/>
            <person name="Kalinowski J."/>
            <person name="Ruckert C."/>
        </authorList>
    </citation>
    <scope>NUCLEOTIDE SEQUENCE [LARGE SCALE GENOMIC DNA]</scope>
    <source>
        <strain evidence="1 2">CGMCC 1.9161</strain>
    </source>
</reference>
<gene>
    <name evidence="1" type="ORF">GCM10011322_22330</name>
</gene>
<proteinExistence type="predicted"/>
<dbReference type="EMBL" id="BMMF01000006">
    <property type="protein sequence ID" value="GGK35084.1"/>
    <property type="molecule type" value="Genomic_DNA"/>
</dbReference>
<keyword evidence="1" id="KW-0808">Transferase</keyword>
<dbReference type="InterPro" id="IPR024551">
    <property type="entry name" value="AspAT_Ic"/>
</dbReference>
<dbReference type="Proteomes" id="UP000600449">
    <property type="component" value="Unassembled WGS sequence"/>
</dbReference>